<evidence type="ECO:0000256" key="2">
    <source>
        <dbReference type="ARBA" id="ARBA00004922"/>
    </source>
</evidence>
<evidence type="ECO:0000256" key="3">
    <source>
        <dbReference type="ARBA" id="ARBA00005735"/>
    </source>
</evidence>
<dbReference type="Pfam" id="PF13733">
    <property type="entry name" value="Glyco_transf_7N"/>
    <property type="match status" value="1"/>
</dbReference>
<comment type="subcellular location">
    <subcellularLocation>
        <location evidence="1">Membrane</location>
        <topology evidence="1">Single-pass type II membrane protein</topology>
    </subcellularLocation>
</comment>
<keyword evidence="6" id="KW-0812">Transmembrane</keyword>
<dbReference type="PANTHER" id="PTHR19300">
    <property type="entry name" value="BETA-1,4-GALACTOSYLTRANSFERASE"/>
    <property type="match status" value="1"/>
</dbReference>
<keyword evidence="9" id="KW-0472">Membrane</keyword>
<evidence type="ECO:0000256" key="8">
    <source>
        <dbReference type="ARBA" id="ARBA00022989"/>
    </source>
</evidence>
<dbReference type="GO" id="GO:0005975">
    <property type="term" value="P:carbohydrate metabolic process"/>
    <property type="evidence" value="ECO:0007669"/>
    <property type="project" value="InterPro"/>
</dbReference>
<comment type="similarity">
    <text evidence="3">Belongs to the glycosyltransferase 7 family.</text>
</comment>
<evidence type="ECO:0000256" key="1">
    <source>
        <dbReference type="ARBA" id="ARBA00004606"/>
    </source>
</evidence>
<feature type="domain" description="Galactosyltransferase N-terminal" evidence="12">
    <location>
        <begin position="12"/>
        <end position="92"/>
    </location>
</feature>
<dbReference type="InterPro" id="IPR029044">
    <property type="entry name" value="Nucleotide-diphossugar_trans"/>
</dbReference>
<keyword evidence="8" id="KW-1133">Transmembrane helix</keyword>
<evidence type="ECO:0000313" key="13">
    <source>
        <dbReference type="EMBL" id="QHT82840.1"/>
    </source>
</evidence>
<accession>A0A6C0HR52</accession>
<evidence type="ECO:0000256" key="4">
    <source>
        <dbReference type="ARBA" id="ARBA00022676"/>
    </source>
</evidence>
<organism evidence="13">
    <name type="scientific">viral metagenome</name>
    <dbReference type="NCBI Taxonomy" id="1070528"/>
    <lineage>
        <taxon>unclassified sequences</taxon>
        <taxon>metagenomes</taxon>
        <taxon>organismal metagenomes</taxon>
    </lineage>
</organism>
<evidence type="ECO:0000259" key="11">
    <source>
        <dbReference type="Pfam" id="PF02709"/>
    </source>
</evidence>
<keyword evidence="7" id="KW-0735">Signal-anchor</keyword>
<dbReference type="GO" id="GO:0005794">
    <property type="term" value="C:Golgi apparatus"/>
    <property type="evidence" value="ECO:0007669"/>
    <property type="project" value="TreeGrafter"/>
</dbReference>
<evidence type="ECO:0000256" key="5">
    <source>
        <dbReference type="ARBA" id="ARBA00022679"/>
    </source>
</evidence>
<evidence type="ECO:0008006" key="14">
    <source>
        <dbReference type="Google" id="ProtNLM"/>
    </source>
</evidence>
<evidence type="ECO:0000256" key="6">
    <source>
        <dbReference type="ARBA" id="ARBA00022692"/>
    </source>
</evidence>
<keyword evidence="5" id="KW-0808">Transferase</keyword>
<dbReference type="UniPathway" id="UPA00378"/>
<dbReference type="SUPFAM" id="SSF53448">
    <property type="entry name" value="Nucleotide-diphospho-sugar transferases"/>
    <property type="match status" value="1"/>
</dbReference>
<evidence type="ECO:0000259" key="12">
    <source>
        <dbReference type="Pfam" id="PF13733"/>
    </source>
</evidence>
<reference evidence="13" key="1">
    <citation type="journal article" date="2020" name="Nature">
        <title>Giant virus diversity and host interactions through global metagenomics.</title>
        <authorList>
            <person name="Schulz F."/>
            <person name="Roux S."/>
            <person name="Paez-Espino D."/>
            <person name="Jungbluth S."/>
            <person name="Walsh D.A."/>
            <person name="Denef V.J."/>
            <person name="McMahon K.D."/>
            <person name="Konstantinidis K.T."/>
            <person name="Eloe-Fadrosh E.A."/>
            <person name="Kyrpides N.C."/>
            <person name="Woyke T."/>
        </authorList>
    </citation>
    <scope>NUCLEOTIDE SEQUENCE</scope>
    <source>
        <strain evidence="13">GVMAG-M-3300023184-165</strain>
    </source>
</reference>
<dbReference type="InterPro" id="IPR027995">
    <property type="entry name" value="Galactosyl_T_N"/>
</dbReference>
<evidence type="ECO:0000256" key="10">
    <source>
        <dbReference type="ARBA" id="ARBA00023180"/>
    </source>
</evidence>
<dbReference type="GO" id="GO:0008378">
    <property type="term" value="F:galactosyltransferase activity"/>
    <property type="evidence" value="ECO:0007669"/>
    <property type="project" value="TreeGrafter"/>
</dbReference>
<comment type="pathway">
    <text evidence="2">Protein modification; protein glycosylation.</text>
</comment>
<protein>
    <recommendedName>
        <fullName evidence="14">Galactosyltransferase C-terminal domain-containing protein</fullName>
    </recommendedName>
</protein>
<dbReference type="GO" id="GO:0016020">
    <property type="term" value="C:membrane"/>
    <property type="evidence" value="ECO:0007669"/>
    <property type="project" value="UniProtKB-SubCell"/>
</dbReference>
<sequence>MSDTTSTNPPKRVFIVPYRDRIQQKFFFCKQMEFILEGQDDYEILFVHQCDARNFNRGAMKNIGFLAIKEKYPDSYKDISFIFNDVDTLPFHKLFDYETTEGVVKHYYGFETALGGIVVIKGSDFELINGYPNYWGWGMEDACLQKRCFAYGIQIDRSNFYTIGSPEILQLFDGVSRLVSRKDPQRMKTDNGQDGLRTIHKLLFTTDRESLNPDDNKYTVESERTFVVNVTSFMTMVRFEADSYHEYDLREPVSKVVFPDRESTTKTHIGPEEWRNIPYNPVADERVLMIQQQRAMAQRPQAQMQAQRMMPPQSPTTIFSPQYARMIGARPRATGSANIGLGGVRR</sequence>
<evidence type="ECO:0000256" key="9">
    <source>
        <dbReference type="ARBA" id="ARBA00023136"/>
    </source>
</evidence>
<keyword evidence="4" id="KW-0328">Glycosyltransferase</keyword>
<dbReference type="InterPro" id="IPR003859">
    <property type="entry name" value="Galactosyl_T"/>
</dbReference>
<dbReference type="PANTHER" id="PTHR19300:SF30">
    <property type="entry name" value="BETA-1,4-GALACTOSYLTRANSFERASE 7"/>
    <property type="match status" value="1"/>
</dbReference>
<feature type="domain" description="Galactosyltransferase C-terminal" evidence="11">
    <location>
        <begin position="105"/>
        <end position="160"/>
    </location>
</feature>
<dbReference type="Pfam" id="PF02709">
    <property type="entry name" value="Glyco_transf_7C"/>
    <property type="match status" value="1"/>
</dbReference>
<evidence type="ECO:0000256" key="7">
    <source>
        <dbReference type="ARBA" id="ARBA00022968"/>
    </source>
</evidence>
<dbReference type="EMBL" id="MN740004">
    <property type="protein sequence ID" value="QHT82840.1"/>
    <property type="molecule type" value="Genomic_DNA"/>
</dbReference>
<dbReference type="AlphaFoldDB" id="A0A6C0HR52"/>
<proteinExistence type="inferred from homology"/>
<name>A0A6C0HR52_9ZZZZ</name>
<dbReference type="InterPro" id="IPR027791">
    <property type="entry name" value="Galactosyl_T_C"/>
</dbReference>
<dbReference type="Gene3D" id="3.90.550.10">
    <property type="entry name" value="Spore Coat Polysaccharide Biosynthesis Protein SpsA, Chain A"/>
    <property type="match status" value="1"/>
</dbReference>
<keyword evidence="10" id="KW-0325">Glycoprotein</keyword>